<dbReference type="SUPFAM" id="SSF110083">
    <property type="entry name" value="Peptidylarginine deiminase Pad4, middle domain"/>
    <property type="match status" value="1"/>
</dbReference>
<feature type="compositionally biased region" description="Basic and acidic residues" evidence="1">
    <location>
        <begin position="288"/>
        <end position="301"/>
    </location>
</feature>
<dbReference type="GO" id="GO:0004668">
    <property type="term" value="F:protein-arginine deiminase activity"/>
    <property type="evidence" value="ECO:0007669"/>
    <property type="project" value="InterPro"/>
</dbReference>
<evidence type="ECO:0000313" key="3">
    <source>
        <dbReference type="EMBL" id="GFE42217.1"/>
    </source>
</evidence>
<evidence type="ECO:0000256" key="1">
    <source>
        <dbReference type="SAM" id="MobiDB-lite"/>
    </source>
</evidence>
<dbReference type="InterPro" id="IPR013530">
    <property type="entry name" value="PAD_C"/>
</dbReference>
<dbReference type="PANTHER" id="PTHR10837">
    <property type="entry name" value="PEPTIDYLARGININE DEIMINASE"/>
    <property type="match status" value="1"/>
</dbReference>
<feature type="domain" description="Protein-arginine deiminase C-terminal" evidence="2">
    <location>
        <begin position="259"/>
        <end position="690"/>
    </location>
</feature>
<dbReference type="Gene3D" id="3.75.10.10">
    <property type="entry name" value="L-arginine/glycine Amidinotransferase, Chain A"/>
    <property type="match status" value="1"/>
</dbReference>
<name>A0A640V3E8_9ACTN</name>
<dbReference type="Pfam" id="PF03068">
    <property type="entry name" value="PAD"/>
    <property type="match status" value="1"/>
</dbReference>
<evidence type="ECO:0000313" key="4">
    <source>
        <dbReference type="Proteomes" id="UP000431826"/>
    </source>
</evidence>
<dbReference type="PANTHER" id="PTHR10837:SF8">
    <property type="entry name" value="PROTEIN-ARGININE DEIMINASE"/>
    <property type="match status" value="1"/>
</dbReference>
<evidence type="ECO:0000259" key="2">
    <source>
        <dbReference type="Pfam" id="PF03068"/>
    </source>
</evidence>
<gene>
    <name evidence="3" type="ORF">Stube_68900</name>
</gene>
<dbReference type="InterPro" id="IPR036556">
    <property type="entry name" value="PAD_central_sf"/>
</dbReference>
<accession>A0A640V3E8</accession>
<feature type="region of interest" description="Disordered" evidence="1">
    <location>
        <begin position="288"/>
        <end position="311"/>
    </location>
</feature>
<dbReference type="EMBL" id="BLIR01000003">
    <property type="protein sequence ID" value="GFE42217.1"/>
    <property type="molecule type" value="Genomic_DNA"/>
</dbReference>
<comment type="caution">
    <text evidence="3">The sequence shown here is derived from an EMBL/GenBank/DDBJ whole genome shotgun (WGS) entry which is preliminary data.</text>
</comment>
<dbReference type="InterPro" id="IPR004303">
    <property type="entry name" value="PAD"/>
</dbReference>
<sequence length="694" mass="74550">MDSRKDETAAVSHEGPAVRWMPGGPSGTEGEAMDDDNSVPTSATHPAPCPGTSPRWGRRPGAVRAGALGAALLTVAAGTLLACTAHAAPLGPALRADTNRDGEITPADDLGKDTWTRGRGALMLPNVDDDQRRCPTAGPAGTRLRDDRLAACHDAADTVVNGRADLADLAPAQIAADPRAVAGTTATVTAAPASRDHVGIFAERHGRMVRLGPGDRLTTRELRHGVCLGIEARDFVRDPKKWNGFADLVLRVDRGGHTAEDRVRLRVAPLVFEHDLMPMRRMMTADHTTEPAQVERGKRYDPSAQPRPTRSGEAVFRHDLRRGLDRAGLTAPLYNYPTGDDVWMQDLFKTAYASIPAPGGREHRVTVLLRSADVMPGTATRAFPLRDASRSAFPLLRGPGTGVLQQYDPRRVGSKDSQYYGSFSSTGNFGTLPPHTWRGHRYPVGRVVYGGNGGKESPDTSFLRMLTAQGYQRPIALDTSWLGVGHIDEFLSFVRARNARGWVAVVSDPDLGEKLLSGLVRHGQGGRPLVRGIAPKDTADPGLTIAGALRKPSLTRGTDIARRGIDAALRTLRVRAGLTERDIVRVPALFDVIDLPAGYPRHDVVANYLPGASNGVSTGTGVYLAPRQHAPAAGGGDVFERAAEQALRPTGTRIAWVEDWDYAHHLGTVGGEVHCATNALRGHAGTRPWWTERD</sequence>
<dbReference type="GO" id="GO:0005509">
    <property type="term" value="F:calcium ion binding"/>
    <property type="evidence" value="ECO:0007669"/>
    <property type="project" value="InterPro"/>
</dbReference>
<dbReference type="AlphaFoldDB" id="A0A640V3E8"/>
<dbReference type="SUPFAM" id="SSF55909">
    <property type="entry name" value="Pentein"/>
    <property type="match status" value="1"/>
</dbReference>
<protein>
    <recommendedName>
        <fullName evidence="2">Protein-arginine deiminase C-terminal domain-containing protein</fullName>
    </recommendedName>
</protein>
<feature type="region of interest" description="Disordered" evidence="1">
    <location>
        <begin position="1"/>
        <end position="57"/>
    </location>
</feature>
<reference evidence="3 4" key="1">
    <citation type="submission" date="2019-12" db="EMBL/GenBank/DDBJ databases">
        <title>Whole genome shotgun sequence of Streptomyces tubercidicus NBRC 13090.</title>
        <authorList>
            <person name="Ichikawa N."/>
            <person name="Kimura A."/>
            <person name="Kitahashi Y."/>
            <person name="Komaki H."/>
            <person name="Tamura T."/>
        </authorList>
    </citation>
    <scope>NUCLEOTIDE SEQUENCE [LARGE SCALE GENOMIC DNA]</scope>
    <source>
        <strain evidence="3 4">NBRC 13090</strain>
    </source>
</reference>
<keyword evidence="4" id="KW-1185">Reference proteome</keyword>
<dbReference type="GO" id="GO:0005737">
    <property type="term" value="C:cytoplasm"/>
    <property type="evidence" value="ECO:0007669"/>
    <property type="project" value="InterPro"/>
</dbReference>
<dbReference type="Proteomes" id="UP000431826">
    <property type="component" value="Unassembled WGS sequence"/>
</dbReference>
<organism evidence="3 4">
    <name type="scientific">Streptomyces tubercidicus</name>
    <dbReference type="NCBI Taxonomy" id="47759"/>
    <lineage>
        <taxon>Bacteria</taxon>
        <taxon>Bacillati</taxon>
        <taxon>Actinomycetota</taxon>
        <taxon>Actinomycetes</taxon>
        <taxon>Kitasatosporales</taxon>
        <taxon>Streptomycetaceae</taxon>
        <taxon>Streptomyces</taxon>
    </lineage>
</organism>
<dbReference type="Gene3D" id="2.60.40.1700">
    <property type="entry name" value="Protein-arginine deiminase, central domain"/>
    <property type="match status" value="1"/>
</dbReference>
<proteinExistence type="predicted"/>